<dbReference type="SUPFAM" id="SSF52047">
    <property type="entry name" value="RNI-like"/>
    <property type="match status" value="1"/>
</dbReference>
<dbReference type="EMBL" id="JAWWNJ010000077">
    <property type="protein sequence ID" value="KAK7005755.1"/>
    <property type="molecule type" value="Genomic_DNA"/>
</dbReference>
<dbReference type="Proteomes" id="UP001362999">
    <property type="component" value="Unassembled WGS sequence"/>
</dbReference>
<dbReference type="AlphaFoldDB" id="A0AAW0AB70"/>
<comment type="caution">
    <text evidence="1">The sequence shown here is derived from an EMBL/GenBank/DDBJ whole genome shotgun (WGS) entry which is preliminary data.</text>
</comment>
<evidence type="ECO:0000313" key="2">
    <source>
        <dbReference type="Proteomes" id="UP001362999"/>
    </source>
</evidence>
<protein>
    <submittedName>
        <fullName evidence="1">Uncharacterized protein</fullName>
    </submittedName>
</protein>
<dbReference type="InterPro" id="IPR032675">
    <property type="entry name" value="LRR_dom_sf"/>
</dbReference>
<evidence type="ECO:0000313" key="1">
    <source>
        <dbReference type="EMBL" id="KAK7005755.1"/>
    </source>
</evidence>
<accession>A0AAW0AB70</accession>
<gene>
    <name evidence="1" type="ORF">R3P38DRAFT_3039447</name>
</gene>
<dbReference type="Gene3D" id="3.80.10.10">
    <property type="entry name" value="Ribonuclease Inhibitor"/>
    <property type="match status" value="1"/>
</dbReference>
<name>A0AAW0AB70_9AGAR</name>
<sequence>MRRSGVTPLSFSAKKDTLKTALPFSLRWQNVTLDFEQDYELDAVSLSAALAPVKNKLPLLRRLRLNFQCTMGFLWEKPLPVTSTCDIFENTPNLRCVTLDYPLCSFKLPFSQLVELKINSPLGLDDLLRCCREATNLESLSTMIDLHSTTHYPSADTTPCHFAKLTYLSIQDLTLPNPIKPSETVPRQLGPLLDKMTCPVLDEMWLNIATKLPDAEYLPTMDSLFRFLRRSPLIKRFTIDDNFKCDDNLIGLLECCPALEEFEVAHDHRGTIGTAFFERLTYREDSSTPTMCPRLRILDLGHRHNLESDESALASAEMVASRWHIADGAPIARLEKLVINCYERECTTRLREFEAEGLEVSLPTLELVRVPKEQEKENSGCTSQ</sequence>
<reference evidence="1 2" key="1">
    <citation type="journal article" date="2024" name="J Genomics">
        <title>Draft genome sequencing and assembly of Favolaschia claudopus CIRM-BRFM 2984 isolated from oak limbs.</title>
        <authorList>
            <person name="Navarro D."/>
            <person name="Drula E."/>
            <person name="Chaduli D."/>
            <person name="Cazenave R."/>
            <person name="Ahrendt S."/>
            <person name="Wang J."/>
            <person name="Lipzen A."/>
            <person name="Daum C."/>
            <person name="Barry K."/>
            <person name="Grigoriev I.V."/>
            <person name="Favel A."/>
            <person name="Rosso M.N."/>
            <person name="Martin F."/>
        </authorList>
    </citation>
    <scope>NUCLEOTIDE SEQUENCE [LARGE SCALE GENOMIC DNA]</scope>
    <source>
        <strain evidence="1 2">CIRM-BRFM 2984</strain>
    </source>
</reference>
<keyword evidence="2" id="KW-1185">Reference proteome</keyword>
<proteinExistence type="predicted"/>
<organism evidence="1 2">
    <name type="scientific">Favolaschia claudopus</name>
    <dbReference type="NCBI Taxonomy" id="2862362"/>
    <lineage>
        <taxon>Eukaryota</taxon>
        <taxon>Fungi</taxon>
        <taxon>Dikarya</taxon>
        <taxon>Basidiomycota</taxon>
        <taxon>Agaricomycotina</taxon>
        <taxon>Agaricomycetes</taxon>
        <taxon>Agaricomycetidae</taxon>
        <taxon>Agaricales</taxon>
        <taxon>Marasmiineae</taxon>
        <taxon>Mycenaceae</taxon>
        <taxon>Favolaschia</taxon>
    </lineage>
</organism>